<proteinExistence type="predicted"/>
<accession>A0A1G1W328</accession>
<evidence type="ECO:0000313" key="2">
    <source>
        <dbReference type="EMBL" id="OGY22088.1"/>
    </source>
</evidence>
<name>A0A1G1W328_9BACT</name>
<evidence type="ECO:0000256" key="1">
    <source>
        <dbReference type="SAM" id="Phobius"/>
    </source>
</evidence>
<keyword evidence="1" id="KW-0472">Membrane</keyword>
<dbReference type="Proteomes" id="UP000176299">
    <property type="component" value="Unassembled WGS sequence"/>
</dbReference>
<reference evidence="2 3" key="1">
    <citation type="journal article" date="2016" name="Nat. Commun.">
        <title>Thousands of microbial genomes shed light on interconnected biogeochemical processes in an aquifer system.</title>
        <authorList>
            <person name="Anantharaman K."/>
            <person name="Brown C.T."/>
            <person name="Hug L.A."/>
            <person name="Sharon I."/>
            <person name="Castelle C.J."/>
            <person name="Probst A.J."/>
            <person name="Thomas B.C."/>
            <person name="Singh A."/>
            <person name="Wilkins M.J."/>
            <person name="Karaoz U."/>
            <person name="Brodie E.L."/>
            <person name="Williams K.H."/>
            <person name="Hubbard S.S."/>
            <person name="Banfield J.F."/>
        </authorList>
    </citation>
    <scope>NUCLEOTIDE SEQUENCE [LARGE SCALE GENOMIC DNA]</scope>
</reference>
<protein>
    <submittedName>
        <fullName evidence="2">Uncharacterized protein</fullName>
    </submittedName>
</protein>
<organism evidence="2 3">
    <name type="scientific">Candidatus Woykebacteria bacterium GWA1_44_8</name>
    <dbReference type="NCBI Taxonomy" id="1802591"/>
    <lineage>
        <taxon>Bacteria</taxon>
        <taxon>Candidatus Woykeibacteriota</taxon>
    </lineage>
</organism>
<comment type="caution">
    <text evidence="2">The sequence shown here is derived from an EMBL/GenBank/DDBJ whole genome shotgun (WGS) entry which is preliminary data.</text>
</comment>
<keyword evidence="1" id="KW-1133">Transmembrane helix</keyword>
<feature type="transmembrane region" description="Helical" evidence="1">
    <location>
        <begin position="14"/>
        <end position="36"/>
    </location>
</feature>
<evidence type="ECO:0000313" key="3">
    <source>
        <dbReference type="Proteomes" id="UP000176299"/>
    </source>
</evidence>
<sequence length="263" mass="27870">MKAEATKLLKKPKLLMILGGIASLVLIAAIGPVLILPRYTAWQNLKDTNKQEAEKLTVLTNNVSVLTKLDKDEVADYKKLLSALLPETEDTLRAVSITDQISKNSGMALESIQVTTSDTAKVTKKVSTVPAGTSQKTLGVTQPGSVSSPQLKTNAAGALSSYTINITLHGDFSSALGLINTLGLVKRTLGITSISFSKAASTERATINLSLEFPLTRKAAASPEQRTELSTSQRKALEDLLDTLTIDASPSTLPVGKTDPLSP</sequence>
<dbReference type="AlphaFoldDB" id="A0A1G1W328"/>
<keyword evidence="1" id="KW-0812">Transmembrane</keyword>
<gene>
    <name evidence="2" type="ORF">A2113_02670</name>
</gene>
<dbReference type="EMBL" id="MHCN01000009">
    <property type="protein sequence ID" value="OGY22088.1"/>
    <property type="molecule type" value="Genomic_DNA"/>
</dbReference>